<keyword evidence="3" id="KW-1185">Reference proteome</keyword>
<evidence type="ECO:0000313" key="3">
    <source>
        <dbReference type="Proteomes" id="UP000827721"/>
    </source>
</evidence>
<evidence type="ECO:0000313" key="2">
    <source>
        <dbReference type="EMBL" id="KAH7576464.1"/>
    </source>
</evidence>
<dbReference type="Proteomes" id="UP000827721">
    <property type="component" value="Unassembled WGS sequence"/>
</dbReference>
<reference evidence="2 3" key="1">
    <citation type="submission" date="2021-02" db="EMBL/GenBank/DDBJ databases">
        <title>Plant Genome Project.</title>
        <authorList>
            <person name="Zhang R.-G."/>
        </authorList>
    </citation>
    <scope>NUCLEOTIDE SEQUENCE [LARGE SCALE GENOMIC DNA]</scope>
    <source>
        <tissue evidence="2">Leaves</tissue>
    </source>
</reference>
<dbReference type="Pfam" id="PF20636">
    <property type="entry name" value="SMN_G2-BD"/>
    <property type="match status" value="1"/>
</dbReference>
<accession>A0ABQ8IJ22</accession>
<dbReference type="InterPro" id="IPR040424">
    <property type="entry name" value="Smn1"/>
</dbReference>
<comment type="caution">
    <text evidence="2">The sequence shown here is derived from an EMBL/GenBank/DDBJ whole genome shotgun (WGS) entry which is preliminary data.</text>
</comment>
<dbReference type="PANTHER" id="PTHR39267">
    <property type="entry name" value="SURVIVAL MOTOR NEURON-LIKE PROTEIN 1"/>
    <property type="match status" value="1"/>
</dbReference>
<organism evidence="2 3">
    <name type="scientific">Xanthoceras sorbifolium</name>
    <dbReference type="NCBI Taxonomy" id="99658"/>
    <lineage>
        <taxon>Eukaryota</taxon>
        <taxon>Viridiplantae</taxon>
        <taxon>Streptophyta</taxon>
        <taxon>Embryophyta</taxon>
        <taxon>Tracheophyta</taxon>
        <taxon>Spermatophyta</taxon>
        <taxon>Magnoliopsida</taxon>
        <taxon>eudicotyledons</taxon>
        <taxon>Gunneridae</taxon>
        <taxon>Pentapetalae</taxon>
        <taxon>rosids</taxon>
        <taxon>malvids</taxon>
        <taxon>Sapindales</taxon>
        <taxon>Sapindaceae</taxon>
        <taxon>Xanthoceroideae</taxon>
        <taxon>Xanthoceras</taxon>
    </lineage>
</organism>
<gene>
    <name evidence="2" type="ORF">JRO89_XS01G0073300</name>
</gene>
<dbReference type="PANTHER" id="PTHR39267:SF1">
    <property type="entry name" value="SURVIVAL MOTOR NEURON PROTEIN"/>
    <property type="match status" value="1"/>
</dbReference>
<proteinExistence type="predicted"/>
<evidence type="ECO:0000259" key="1">
    <source>
        <dbReference type="Pfam" id="PF20636"/>
    </source>
</evidence>
<name>A0ABQ8IJ22_9ROSI</name>
<feature type="domain" description="Survival Motor Neuron Gemin2-binding" evidence="1">
    <location>
        <begin position="1"/>
        <end position="28"/>
    </location>
</feature>
<sequence>MGKEGELWDDSILLKAFDDAMSKYKKMHVKKKTNASSIDGELLTSDVVADVSAHHHDNHDAVRLGEADENKNIVSNTETEMKEAKNLEPVEGNPCMDSHAPEAYIDSSNGMATFDAPKDCSYSQGEEDYNQLLSQYYELEEKRQHVLQQLQQFGSWNYQFSAEGCSSAYQWGACSTSQEHQLPANQASHPAVISSCCPYVCQTLVAPCTTYSACSLSGRCCGKTRMDTNASEDSGKLLSPVKNDIVKIAMGAAEKAIFSLKTTDNSNITEGKLDFPNACSVFQENPLGHLIRERDNVVDSSFPTNVVDYSFPTKVVDSSFLGVRQILQLGNDRHQELNMLLDKKKKENEGEMVQSLTSETDLAVVLNAWYSAGFYTGKYLTEQSIAKQQHD</sequence>
<dbReference type="InterPro" id="IPR049481">
    <property type="entry name" value="SMN_G2-BD"/>
</dbReference>
<dbReference type="EMBL" id="JAFEMO010000001">
    <property type="protein sequence ID" value="KAH7576464.1"/>
    <property type="molecule type" value="Genomic_DNA"/>
</dbReference>
<protein>
    <recommendedName>
        <fullName evidence="1">Survival Motor Neuron Gemin2-binding domain-containing protein</fullName>
    </recommendedName>
</protein>